<sequence>MLTQICKVSNDRELWNYYKQNKKDYQTMVTKAKRDYNDNYVLNSKNKPSGLWKIINKDKKQINHDIVLDIEGKDVSDPKLVISSLGKYFGDPLKLPYKNEQTCVITPSKHSLYLHPTNHNEVESAIKSLASKMSCGMDGILSKIVKLVGTDISVPLSHIINSVFTTGVFLNALKQALVCPVYKKGCTKHIFNYPPVSSLPSFSKVFESGLLNRLTLMRYSKF</sequence>
<evidence type="ECO:0008006" key="3">
    <source>
        <dbReference type="Google" id="ProtNLM"/>
    </source>
</evidence>
<dbReference type="AlphaFoldDB" id="A0AAW1JYC9"/>
<comment type="caution">
    <text evidence="1">The sequence shown here is derived from an EMBL/GenBank/DDBJ whole genome shotgun (WGS) entry which is preliminary data.</text>
</comment>
<dbReference type="PANTHER" id="PTHR47510:SF3">
    <property type="entry name" value="ENDO_EXONUCLEASE_PHOSPHATASE DOMAIN-CONTAINING PROTEIN"/>
    <property type="match status" value="1"/>
</dbReference>
<dbReference type="EMBL" id="JASPKY010000314">
    <property type="protein sequence ID" value="KAK9709215.1"/>
    <property type="molecule type" value="Genomic_DNA"/>
</dbReference>
<name>A0AAW1JYC9_POPJA</name>
<evidence type="ECO:0000313" key="2">
    <source>
        <dbReference type="Proteomes" id="UP001458880"/>
    </source>
</evidence>
<gene>
    <name evidence="1" type="ORF">QE152_g26748</name>
</gene>
<reference evidence="1 2" key="1">
    <citation type="journal article" date="2024" name="BMC Genomics">
        <title>De novo assembly and annotation of Popillia japonica's genome with initial clues to its potential as an invasive pest.</title>
        <authorList>
            <person name="Cucini C."/>
            <person name="Boschi S."/>
            <person name="Funari R."/>
            <person name="Cardaioli E."/>
            <person name="Iannotti N."/>
            <person name="Marturano G."/>
            <person name="Paoli F."/>
            <person name="Bruttini M."/>
            <person name="Carapelli A."/>
            <person name="Frati F."/>
            <person name="Nardi F."/>
        </authorList>
    </citation>
    <scope>NUCLEOTIDE SEQUENCE [LARGE SCALE GENOMIC DNA]</scope>
    <source>
        <strain evidence="1">DMR45628</strain>
    </source>
</reference>
<protein>
    <recommendedName>
        <fullName evidence="3">Reverse transcriptase</fullName>
    </recommendedName>
</protein>
<keyword evidence="2" id="KW-1185">Reference proteome</keyword>
<accession>A0AAW1JYC9</accession>
<evidence type="ECO:0000313" key="1">
    <source>
        <dbReference type="EMBL" id="KAK9709215.1"/>
    </source>
</evidence>
<dbReference type="Proteomes" id="UP001458880">
    <property type="component" value="Unassembled WGS sequence"/>
</dbReference>
<dbReference type="PANTHER" id="PTHR47510">
    <property type="entry name" value="REVERSE TRANSCRIPTASE DOMAIN-CONTAINING PROTEIN"/>
    <property type="match status" value="1"/>
</dbReference>
<proteinExistence type="predicted"/>
<organism evidence="1 2">
    <name type="scientific">Popillia japonica</name>
    <name type="common">Japanese beetle</name>
    <dbReference type="NCBI Taxonomy" id="7064"/>
    <lineage>
        <taxon>Eukaryota</taxon>
        <taxon>Metazoa</taxon>
        <taxon>Ecdysozoa</taxon>
        <taxon>Arthropoda</taxon>
        <taxon>Hexapoda</taxon>
        <taxon>Insecta</taxon>
        <taxon>Pterygota</taxon>
        <taxon>Neoptera</taxon>
        <taxon>Endopterygota</taxon>
        <taxon>Coleoptera</taxon>
        <taxon>Polyphaga</taxon>
        <taxon>Scarabaeiformia</taxon>
        <taxon>Scarabaeidae</taxon>
        <taxon>Rutelinae</taxon>
        <taxon>Popillia</taxon>
    </lineage>
</organism>